<reference evidence="3 4" key="1">
    <citation type="journal article" date="2023" name="Hortic Res">
        <title>Pangenome of water caltrop reveals structural variations and asymmetric subgenome divergence after allopolyploidization.</title>
        <authorList>
            <person name="Zhang X."/>
            <person name="Chen Y."/>
            <person name="Wang L."/>
            <person name="Yuan Y."/>
            <person name="Fang M."/>
            <person name="Shi L."/>
            <person name="Lu R."/>
            <person name="Comes H.P."/>
            <person name="Ma Y."/>
            <person name="Chen Y."/>
            <person name="Huang G."/>
            <person name="Zhou Y."/>
            <person name="Zheng Z."/>
            <person name="Qiu Y."/>
        </authorList>
    </citation>
    <scope>NUCLEOTIDE SEQUENCE [LARGE SCALE GENOMIC DNA]</scope>
    <source>
        <strain evidence="3">F231</strain>
    </source>
</reference>
<keyword evidence="1" id="KW-0732">Signal</keyword>
<dbReference type="InterPro" id="IPR044791">
    <property type="entry name" value="Beta-glucanase/XTH"/>
</dbReference>
<dbReference type="GO" id="GO:0016762">
    <property type="term" value="F:xyloglucan:xyloglucosyl transferase activity"/>
    <property type="evidence" value="ECO:0007669"/>
    <property type="project" value="InterPro"/>
</dbReference>
<dbReference type="GO" id="GO:0048046">
    <property type="term" value="C:apoplast"/>
    <property type="evidence" value="ECO:0007669"/>
    <property type="project" value="InterPro"/>
</dbReference>
<dbReference type="GO" id="GO:0044042">
    <property type="term" value="P:glucan metabolic process"/>
    <property type="evidence" value="ECO:0007669"/>
    <property type="project" value="InterPro"/>
</dbReference>
<dbReference type="InterPro" id="IPR010713">
    <property type="entry name" value="XET_C"/>
</dbReference>
<accession>A0AAN7R7N9</accession>
<feature type="domain" description="Xyloglucan endo-transglycosylase C-terminal" evidence="2">
    <location>
        <begin position="59"/>
        <end position="105"/>
    </location>
</feature>
<dbReference type="GO" id="GO:0004553">
    <property type="term" value="F:hydrolase activity, hydrolyzing O-glycosyl compounds"/>
    <property type="evidence" value="ECO:0007669"/>
    <property type="project" value="InterPro"/>
</dbReference>
<feature type="signal peptide" evidence="1">
    <location>
        <begin position="1"/>
        <end position="24"/>
    </location>
</feature>
<evidence type="ECO:0000259" key="2">
    <source>
        <dbReference type="Pfam" id="PF06955"/>
    </source>
</evidence>
<keyword evidence="4" id="KW-1185">Reference proteome</keyword>
<dbReference type="EMBL" id="JAXQNO010000008">
    <property type="protein sequence ID" value="KAK4792797.1"/>
    <property type="molecule type" value="Genomic_DNA"/>
</dbReference>
<proteinExistence type="predicted"/>
<dbReference type="AlphaFoldDB" id="A0AAN7R7N9"/>
<evidence type="ECO:0000313" key="3">
    <source>
        <dbReference type="EMBL" id="KAK4792797.1"/>
    </source>
</evidence>
<gene>
    <name evidence="3" type="ORF">SAY86_023232</name>
</gene>
<sequence length="110" mass="12535">MAVSRMSVVFGLVVGIVMAGTVSSAKFDDLFQPSWAADHHIREGDVLKLKLDYYSGGASQFWWDDPTVSELSLHQSNQLKWVRANHLVYDYCTDTARFPVEPEECVHHRH</sequence>
<dbReference type="Gene3D" id="2.60.120.200">
    <property type="match status" value="1"/>
</dbReference>
<evidence type="ECO:0000313" key="4">
    <source>
        <dbReference type="Proteomes" id="UP001346149"/>
    </source>
</evidence>
<dbReference type="Pfam" id="PF06955">
    <property type="entry name" value="XET_C"/>
    <property type="match status" value="1"/>
</dbReference>
<name>A0AAN7R7N9_TRANT</name>
<dbReference type="PANTHER" id="PTHR31062">
    <property type="entry name" value="XYLOGLUCAN ENDOTRANSGLUCOSYLASE/HYDROLASE PROTEIN 8-RELATED"/>
    <property type="match status" value="1"/>
</dbReference>
<dbReference type="InterPro" id="IPR013320">
    <property type="entry name" value="ConA-like_dom_sf"/>
</dbReference>
<organism evidence="3 4">
    <name type="scientific">Trapa natans</name>
    <name type="common">Water chestnut</name>
    <dbReference type="NCBI Taxonomy" id="22666"/>
    <lineage>
        <taxon>Eukaryota</taxon>
        <taxon>Viridiplantae</taxon>
        <taxon>Streptophyta</taxon>
        <taxon>Embryophyta</taxon>
        <taxon>Tracheophyta</taxon>
        <taxon>Spermatophyta</taxon>
        <taxon>Magnoliopsida</taxon>
        <taxon>eudicotyledons</taxon>
        <taxon>Gunneridae</taxon>
        <taxon>Pentapetalae</taxon>
        <taxon>rosids</taxon>
        <taxon>malvids</taxon>
        <taxon>Myrtales</taxon>
        <taxon>Lythraceae</taxon>
        <taxon>Trapa</taxon>
    </lineage>
</organism>
<dbReference type="Proteomes" id="UP001346149">
    <property type="component" value="Unassembled WGS sequence"/>
</dbReference>
<evidence type="ECO:0000256" key="1">
    <source>
        <dbReference type="SAM" id="SignalP"/>
    </source>
</evidence>
<comment type="caution">
    <text evidence="3">The sequence shown here is derived from an EMBL/GenBank/DDBJ whole genome shotgun (WGS) entry which is preliminary data.</text>
</comment>
<dbReference type="SUPFAM" id="SSF49899">
    <property type="entry name" value="Concanavalin A-like lectins/glucanases"/>
    <property type="match status" value="1"/>
</dbReference>
<protein>
    <recommendedName>
        <fullName evidence="2">Xyloglucan endo-transglycosylase C-terminal domain-containing protein</fullName>
    </recommendedName>
</protein>
<feature type="chain" id="PRO_5042952552" description="Xyloglucan endo-transglycosylase C-terminal domain-containing protein" evidence="1">
    <location>
        <begin position="25"/>
        <end position="110"/>
    </location>
</feature>